<dbReference type="Gene3D" id="3.10.129.10">
    <property type="entry name" value="Hotdog Thioesterase"/>
    <property type="match status" value="1"/>
</dbReference>
<dbReference type="GO" id="GO:0047617">
    <property type="term" value="F:fatty acyl-CoA hydrolase activity"/>
    <property type="evidence" value="ECO:0007669"/>
    <property type="project" value="TreeGrafter"/>
</dbReference>
<keyword evidence="4" id="KW-1185">Reference proteome</keyword>
<dbReference type="RefSeq" id="WP_078788689.1">
    <property type="nucleotide sequence ID" value="NZ_FUWR01000001.1"/>
</dbReference>
<keyword evidence="2 3" id="KW-0378">Hydrolase</keyword>
<dbReference type="PIRSF" id="PIRSF003230">
    <property type="entry name" value="YbgC"/>
    <property type="match status" value="1"/>
</dbReference>
<reference evidence="4" key="1">
    <citation type="submission" date="2017-02" db="EMBL/GenBank/DDBJ databases">
        <authorList>
            <person name="Varghese N."/>
            <person name="Submissions S."/>
        </authorList>
    </citation>
    <scope>NUCLEOTIDE SEQUENCE [LARGE SCALE GENOMIC DNA]</scope>
    <source>
        <strain evidence="4">ATCC BAA-34</strain>
    </source>
</reference>
<gene>
    <name evidence="3" type="ORF">SAMN02745119_00398</name>
</gene>
<dbReference type="Proteomes" id="UP000190102">
    <property type="component" value="Unassembled WGS sequence"/>
</dbReference>
<organism evidence="3 4">
    <name type="scientific">Trichlorobacter thiogenes</name>
    <dbReference type="NCBI Taxonomy" id="115783"/>
    <lineage>
        <taxon>Bacteria</taxon>
        <taxon>Pseudomonadati</taxon>
        <taxon>Thermodesulfobacteriota</taxon>
        <taxon>Desulfuromonadia</taxon>
        <taxon>Geobacterales</taxon>
        <taxon>Geobacteraceae</taxon>
        <taxon>Trichlorobacter</taxon>
    </lineage>
</organism>
<dbReference type="CDD" id="cd00586">
    <property type="entry name" value="4HBT"/>
    <property type="match status" value="1"/>
</dbReference>
<dbReference type="PANTHER" id="PTHR31793">
    <property type="entry name" value="4-HYDROXYBENZOYL-COA THIOESTERASE FAMILY MEMBER"/>
    <property type="match status" value="1"/>
</dbReference>
<proteinExistence type="inferred from homology"/>
<sequence length="131" mass="14453">MKIRVYYEDTDAAGVVYHSNYLNYMERARTEFLREQGCSVAQLAADGAVFPVVRMAIDFKAPAKHDELLRVTTVPVRVGGSSFTLQQQVLRDADGQLLVQAEVTLACVTPGLKAKRIPSEVKELLVKGLLS</sequence>
<dbReference type="Pfam" id="PF13279">
    <property type="entry name" value="4HBT_2"/>
    <property type="match status" value="1"/>
</dbReference>
<dbReference type="InterPro" id="IPR006684">
    <property type="entry name" value="YbgC/YbaW"/>
</dbReference>
<dbReference type="OrthoDB" id="9808429at2"/>
<evidence type="ECO:0000313" key="4">
    <source>
        <dbReference type="Proteomes" id="UP000190102"/>
    </source>
</evidence>
<accession>A0A1T4K8U1</accession>
<dbReference type="NCBIfam" id="TIGR00051">
    <property type="entry name" value="YbgC/FadM family acyl-CoA thioesterase"/>
    <property type="match status" value="1"/>
</dbReference>
<protein>
    <submittedName>
        <fullName evidence="3">Acyl-CoA thioester hydrolase</fullName>
    </submittedName>
</protein>
<dbReference type="SUPFAM" id="SSF54637">
    <property type="entry name" value="Thioesterase/thiol ester dehydrase-isomerase"/>
    <property type="match status" value="1"/>
</dbReference>
<dbReference type="STRING" id="115783.SAMN02745119_00398"/>
<evidence type="ECO:0000313" key="3">
    <source>
        <dbReference type="EMBL" id="SJZ38745.1"/>
    </source>
</evidence>
<dbReference type="PANTHER" id="PTHR31793:SF37">
    <property type="entry name" value="ACYL-COA THIOESTER HYDROLASE YBGC"/>
    <property type="match status" value="1"/>
</dbReference>
<dbReference type="FunFam" id="3.10.129.10:FF:000004">
    <property type="entry name" value="Tol-pal system-associated acyl-CoA thioesterase"/>
    <property type="match status" value="1"/>
</dbReference>
<comment type="similarity">
    <text evidence="1">Belongs to the 4-hydroxybenzoyl-CoA thioesterase family.</text>
</comment>
<dbReference type="InterPro" id="IPR050563">
    <property type="entry name" value="4-hydroxybenzoyl-CoA_TE"/>
</dbReference>
<evidence type="ECO:0000256" key="1">
    <source>
        <dbReference type="ARBA" id="ARBA00005953"/>
    </source>
</evidence>
<dbReference type="AlphaFoldDB" id="A0A1T4K8U1"/>
<dbReference type="InterPro" id="IPR008272">
    <property type="entry name" value="HB-CoA_thioesterase_AS"/>
</dbReference>
<dbReference type="InterPro" id="IPR029069">
    <property type="entry name" value="HotDog_dom_sf"/>
</dbReference>
<dbReference type="EMBL" id="FUWR01000001">
    <property type="protein sequence ID" value="SJZ38745.1"/>
    <property type="molecule type" value="Genomic_DNA"/>
</dbReference>
<name>A0A1T4K8U1_9BACT</name>
<evidence type="ECO:0000256" key="2">
    <source>
        <dbReference type="ARBA" id="ARBA00022801"/>
    </source>
</evidence>
<dbReference type="PROSITE" id="PS01328">
    <property type="entry name" value="4HBCOA_THIOESTERASE"/>
    <property type="match status" value="1"/>
</dbReference>